<feature type="region of interest" description="Disordered" evidence="1">
    <location>
        <begin position="41"/>
        <end position="66"/>
    </location>
</feature>
<feature type="compositionally biased region" description="Basic and acidic residues" evidence="1">
    <location>
        <begin position="41"/>
        <end position="59"/>
    </location>
</feature>
<dbReference type="AlphaFoldDB" id="X1D1F2"/>
<organism evidence="2">
    <name type="scientific">marine sediment metagenome</name>
    <dbReference type="NCBI Taxonomy" id="412755"/>
    <lineage>
        <taxon>unclassified sequences</taxon>
        <taxon>metagenomes</taxon>
        <taxon>ecological metagenomes</taxon>
    </lineage>
</organism>
<evidence type="ECO:0000256" key="1">
    <source>
        <dbReference type="SAM" id="MobiDB-lite"/>
    </source>
</evidence>
<protein>
    <submittedName>
        <fullName evidence="2">Uncharacterized protein</fullName>
    </submittedName>
</protein>
<name>X1D1F2_9ZZZZ</name>
<dbReference type="EMBL" id="BART01028403">
    <property type="protein sequence ID" value="GAG90336.1"/>
    <property type="molecule type" value="Genomic_DNA"/>
</dbReference>
<reference evidence="2" key="1">
    <citation type="journal article" date="2014" name="Front. Microbiol.">
        <title>High frequency of phylogenetically diverse reductive dehalogenase-homologous genes in deep subseafloor sedimentary metagenomes.</title>
        <authorList>
            <person name="Kawai M."/>
            <person name="Futagami T."/>
            <person name="Toyoda A."/>
            <person name="Takaki Y."/>
            <person name="Nishi S."/>
            <person name="Hori S."/>
            <person name="Arai W."/>
            <person name="Tsubouchi T."/>
            <person name="Morono Y."/>
            <person name="Uchiyama I."/>
            <person name="Ito T."/>
            <person name="Fujiyama A."/>
            <person name="Inagaki F."/>
            <person name="Takami H."/>
        </authorList>
    </citation>
    <scope>NUCLEOTIDE SEQUENCE</scope>
    <source>
        <strain evidence="2">Expedition CK06-06</strain>
    </source>
</reference>
<proteinExistence type="predicted"/>
<comment type="caution">
    <text evidence="2">The sequence shown here is derived from an EMBL/GenBank/DDBJ whole genome shotgun (WGS) entry which is preliminary data.</text>
</comment>
<sequence length="66" mass="7251">SSDYIIQGITPLLPAADGRPPVPVTVITEDRITNTVFRDLRPPGLRDMDRGGDPFRDHLSLSPLDP</sequence>
<accession>X1D1F2</accession>
<evidence type="ECO:0000313" key="2">
    <source>
        <dbReference type="EMBL" id="GAG90336.1"/>
    </source>
</evidence>
<feature type="non-terminal residue" evidence="2">
    <location>
        <position position="1"/>
    </location>
</feature>
<gene>
    <name evidence="2" type="ORF">S01H4_50092</name>
</gene>